<feature type="active site" description="Proton donor/acceptor" evidence="6">
    <location>
        <position position="270"/>
    </location>
</feature>
<evidence type="ECO:0000256" key="1">
    <source>
        <dbReference type="ARBA" id="ARBA00010716"/>
    </source>
</evidence>
<dbReference type="Gene3D" id="3.20.20.140">
    <property type="entry name" value="Metal-dependent hydrolases"/>
    <property type="match status" value="1"/>
</dbReference>
<feature type="domain" description="Amidohydrolase-related" evidence="8">
    <location>
        <begin position="44"/>
        <end position="362"/>
    </location>
</feature>
<dbReference type="SUPFAM" id="SSF51338">
    <property type="entry name" value="Composite domain of metallo-dependent hydrolases"/>
    <property type="match status" value="1"/>
</dbReference>
<evidence type="ECO:0000256" key="6">
    <source>
        <dbReference type="PIRSR" id="PIRSR038994-1"/>
    </source>
</evidence>
<keyword evidence="3 5" id="KW-0378">Hydrolase</keyword>
<keyword evidence="4 5" id="KW-0119">Carbohydrate metabolism</keyword>
<dbReference type="Proteomes" id="UP000727857">
    <property type="component" value="Unassembled WGS sequence"/>
</dbReference>
<evidence type="ECO:0000313" key="10">
    <source>
        <dbReference type="Proteomes" id="UP000727857"/>
    </source>
</evidence>
<dbReference type="Gene3D" id="2.30.40.10">
    <property type="entry name" value="Urease, subunit C, domain 1"/>
    <property type="match status" value="1"/>
</dbReference>
<feature type="binding site" evidence="7">
    <location>
        <position position="206"/>
    </location>
    <ligand>
        <name>Zn(2+)</name>
        <dbReference type="ChEBI" id="CHEBI:29105"/>
    </ligand>
</feature>
<dbReference type="EMBL" id="JADINF010000182">
    <property type="protein sequence ID" value="MBO8424794.1"/>
    <property type="molecule type" value="Genomic_DNA"/>
</dbReference>
<evidence type="ECO:0000256" key="5">
    <source>
        <dbReference type="PIRNR" id="PIRNR038994"/>
    </source>
</evidence>
<comment type="caution">
    <text evidence="9">The sequence shown here is derived from an EMBL/GenBank/DDBJ whole genome shotgun (WGS) entry which is preliminary data.</text>
</comment>
<dbReference type="Pfam" id="PF01979">
    <property type="entry name" value="Amidohydro_1"/>
    <property type="match status" value="1"/>
</dbReference>
<dbReference type="GO" id="GO:0006046">
    <property type="term" value="P:N-acetylglucosamine catabolic process"/>
    <property type="evidence" value="ECO:0007669"/>
    <property type="project" value="TreeGrafter"/>
</dbReference>
<gene>
    <name evidence="9" type="ORF">IAB16_07220</name>
</gene>
<accession>A0A940ID79</accession>
<evidence type="ECO:0000256" key="7">
    <source>
        <dbReference type="PIRSR" id="PIRSR038994-3"/>
    </source>
</evidence>
<dbReference type="SUPFAM" id="SSF51556">
    <property type="entry name" value="Metallo-dependent hydrolases"/>
    <property type="match status" value="1"/>
</dbReference>
<evidence type="ECO:0000256" key="3">
    <source>
        <dbReference type="ARBA" id="ARBA00022801"/>
    </source>
</evidence>
<dbReference type="InterPro" id="IPR006680">
    <property type="entry name" value="Amidohydro-rel"/>
</dbReference>
<feature type="binding site" evidence="7">
    <location>
        <position position="119"/>
    </location>
    <ligand>
        <name>Zn(2+)</name>
        <dbReference type="ChEBI" id="CHEBI:29105"/>
    </ligand>
</feature>
<name>A0A940ID79_9FIRM</name>
<dbReference type="GO" id="GO:0046872">
    <property type="term" value="F:metal ion binding"/>
    <property type="evidence" value="ECO:0007669"/>
    <property type="project" value="UniProtKB-KW"/>
</dbReference>
<reference evidence="9" key="2">
    <citation type="journal article" date="2021" name="PeerJ">
        <title>Extensive microbial diversity within the chicken gut microbiome revealed by metagenomics and culture.</title>
        <authorList>
            <person name="Gilroy R."/>
            <person name="Ravi A."/>
            <person name="Getino M."/>
            <person name="Pursley I."/>
            <person name="Horton D.L."/>
            <person name="Alikhan N.F."/>
            <person name="Baker D."/>
            <person name="Gharbi K."/>
            <person name="Hall N."/>
            <person name="Watson M."/>
            <person name="Adriaenssens E.M."/>
            <person name="Foster-Nyarko E."/>
            <person name="Jarju S."/>
            <person name="Secka A."/>
            <person name="Antonio M."/>
            <person name="Oren A."/>
            <person name="Chaudhuri R.R."/>
            <person name="La Ragione R."/>
            <person name="Hildebrand F."/>
            <person name="Pallen M.J."/>
        </authorList>
    </citation>
    <scope>NUCLEOTIDE SEQUENCE</scope>
    <source>
        <strain evidence="9">517</strain>
    </source>
</reference>
<dbReference type="PIRSF" id="PIRSF038994">
    <property type="entry name" value="NagA"/>
    <property type="match status" value="1"/>
</dbReference>
<dbReference type="GO" id="GO:0008448">
    <property type="term" value="F:N-acetylglucosamine-6-phosphate deacetylase activity"/>
    <property type="evidence" value="ECO:0007669"/>
    <property type="project" value="InterPro"/>
</dbReference>
<comment type="similarity">
    <text evidence="1 5">Belongs to the metallo-dependent hydrolases superfamily. NagA family.</text>
</comment>
<dbReference type="InterPro" id="IPR032466">
    <property type="entry name" value="Metal_Hydrolase"/>
</dbReference>
<evidence type="ECO:0000259" key="8">
    <source>
        <dbReference type="Pfam" id="PF01979"/>
    </source>
</evidence>
<evidence type="ECO:0000313" key="9">
    <source>
        <dbReference type="EMBL" id="MBO8424794.1"/>
    </source>
</evidence>
<feature type="binding site" evidence="7">
    <location>
        <position position="185"/>
    </location>
    <ligand>
        <name>Zn(2+)</name>
        <dbReference type="ChEBI" id="CHEBI:29105"/>
    </ligand>
</feature>
<dbReference type="InterPro" id="IPR011059">
    <property type="entry name" value="Metal-dep_hydrolase_composite"/>
</dbReference>
<protein>
    <submittedName>
        <fullName evidence="9">Amidohydrolase family protein</fullName>
    </submittedName>
</protein>
<comment type="cofactor">
    <cofactor evidence="7">
        <name>a divalent metal cation</name>
        <dbReference type="ChEBI" id="CHEBI:60240"/>
    </cofactor>
    <text evidence="7">Binds 1 divalent metal cation per subunit.</text>
</comment>
<dbReference type="AlphaFoldDB" id="A0A940ID79"/>
<keyword evidence="2 7" id="KW-0479">Metal-binding</keyword>
<dbReference type="InterPro" id="IPR003764">
    <property type="entry name" value="GlcNAc_6-P_deAcase"/>
</dbReference>
<reference evidence="9" key="1">
    <citation type="submission" date="2020-10" db="EMBL/GenBank/DDBJ databases">
        <authorList>
            <person name="Gilroy R."/>
        </authorList>
    </citation>
    <scope>NUCLEOTIDE SEQUENCE</scope>
    <source>
        <strain evidence="9">517</strain>
    </source>
</reference>
<sequence>MKIENVIILRDGKAANVAVDVYAENGVIKEIAERGLPDSDTLYATAGFVDEHTHGGYGMDYFAATQEAADAVGKFHLDNGTTSYVATSVATKLGDLDRQISEIRKLKNRFSDMIGLHMEGPFINVGKKGAQPEENIKTVFEDEDAEFFVKNKDMIRIVTLCPHTARSVQLVKCLKSCGIIANAGHDGSIYPEIIACVEAGLDAATHVYCASSGLGRRKGDLTKYIGLNETALLDSRIMTEVIADDMHISEPLFRFIYKNKGYRKIMLVSDSLSAAGMPVGTYKLGRDIDVYNNGKVALLADFSALAGSITPVSKMVEIVASYGVPVAEAVYMGNQAPCAHLGLTDRDVIAVGKRADICLLDGAARLQAVYQQGRRIV</sequence>
<evidence type="ECO:0000256" key="4">
    <source>
        <dbReference type="ARBA" id="ARBA00023277"/>
    </source>
</evidence>
<evidence type="ECO:0000256" key="2">
    <source>
        <dbReference type="ARBA" id="ARBA00022723"/>
    </source>
</evidence>
<dbReference type="PANTHER" id="PTHR11113">
    <property type="entry name" value="N-ACETYLGLUCOSAMINE-6-PHOSPHATE DEACETYLASE"/>
    <property type="match status" value="1"/>
</dbReference>
<dbReference type="PANTHER" id="PTHR11113:SF14">
    <property type="entry name" value="N-ACETYLGLUCOSAMINE-6-PHOSPHATE DEACETYLASE"/>
    <property type="match status" value="1"/>
</dbReference>
<proteinExistence type="inferred from homology"/>
<organism evidence="9 10">
    <name type="scientific">Candidatus Stercoripulliclostridium pullicola</name>
    <dbReference type="NCBI Taxonomy" id="2840953"/>
    <lineage>
        <taxon>Bacteria</taxon>
        <taxon>Bacillati</taxon>
        <taxon>Bacillota</taxon>
        <taxon>Clostridia</taxon>
        <taxon>Eubacteriales</taxon>
        <taxon>Candidatus Stercoripulliclostridium</taxon>
    </lineage>
</organism>